<feature type="compositionally biased region" description="Polar residues" evidence="2">
    <location>
        <begin position="676"/>
        <end position="690"/>
    </location>
</feature>
<feature type="coiled-coil region" evidence="1">
    <location>
        <begin position="92"/>
        <end position="158"/>
    </location>
</feature>
<feature type="region of interest" description="Disordered" evidence="2">
    <location>
        <begin position="593"/>
        <end position="722"/>
    </location>
</feature>
<proteinExistence type="predicted"/>
<keyword evidence="1" id="KW-0175">Coiled coil</keyword>
<feature type="region of interest" description="Disordered" evidence="2">
    <location>
        <begin position="1"/>
        <end position="40"/>
    </location>
</feature>
<dbReference type="OrthoDB" id="49358at2759"/>
<feature type="compositionally biased region" description="Polar residues" evidence="2">
    <location>
        <begin position="517"/>
        <end position="532"/>
    </location>
</feature>
<feature type="region of interest" description="Disordered" evidence="2">
    <location>
        <begin position="58"/>
        <end position="80"/>
    </location>
</feature>
<feature type="coiled-coil region" evidence="1">
    <location>
        <begin position="274"/>
        <end position="333"/>
    </location>
</feature>
<organism evidence="3 4">
    <name type="scientific">Nitzschia inconspicua</name>
    <dbReference type="NCBI Taxonomy" id="303405"/>
    <lineage>
        <taxon>Eukaryota</taxon>
        <taxon>Sar</taxon>
        <taxon>Stramenopiles</taxon>
        <taxon>Ochrophyta</taxon>
        <taxon>Bacillariophyta</taxon>
        <taxon>Bacillariophyceae</taxon>
        <taxon>Bacillariophycidae</taxon>
        <taxon>Bacillariales</taxon>
        <taxon>Bacillariaceae</taxon>
        <taxon>Nitzschia</taxon>
    </lineage>
</organism>
<feature type="compositionally biased region" description="Low complexity" evidence="2">
    <location>
        <begin position="640"/>
        <end position="654"/>
    </location>
</feature>
<evidence type="ECO:0000256" key="2">
    <source>
        <dbReference type="SAM" id="MobiDB-lite"/>
    </source>
</evidence>
<feature type="compositionally biased region" description="Polar residues" evidence="2">
    <location>
        <begin position="602"/>
        <end position="624"/>
    </location>
</feature>
<reference evidence="3" key="1">
    <citation type="journal article" date="2021" name="Sci. Rep.">
        <title>Diploid genomic architecture of Nitzschia inconspicua, an elite biomass production diatom.</title>
        <authorList>
            <person name="Oliver A."/>
            <person name="Podell S."/>
            <person name="Pinowska A."/>
            <person name="Traller J.C."/>
            <person name="Smith S.R."/>
            <person name="McClure R."/>
            <person name="Beliaev A."/>
            <person name="Bohutskyi P."/>
            <person name="Hill E.A."/>
            <person name="Rabines A."/>
            <person name="Zheng H."/>
            <person name="Allen L.Z."/>
            <person name="Kuo A."/>
            <person name="Grigoriev I.V."/>
            <person name="Allen A.E."/>
            <person name="Hazlebeck D."/>
            <person name="Allen E.E."/>
        </authorList>
    </citation>
    <scope>NUCLEOTIDE SEQUENCE</scope>
    <source>
        <strain evidence="3">Hildebrandi</strain>
    </source>
</reference>
<feature type="compositionally biased region" description="Polar residues" evidence="2">
    <location>
        <begin position="1"/>
        <end position="12"/>
    </location>
</feature>
<reference evidence="3" key="2">
    <citation type="submission" date="2021-04" db="EMBL/GenBank/DDBJ databases">
        <authorList>
            <person name="Podell S."/>
        </authorList>
    </citation>
    <scope>NUCLEOTIDE SEQUENCE</scope>
    <source>
        <strain evidence="3">Hildebrandi</strain>
    </source>
</reference>
<name>A0A9K3PU73_9STRA</name>
<feature type="coiled-coil region" evidence="1">
    <location>
        <begin position="480"/>
        <end position="517"/>
    </location>
</feature>
<feature type="coiled-coil region" evidence="1">
    <location>
        <begin position="200"/>
        <end position="245"/>
    </location>
</feature>
<dbReference type="EMBL" id="JAGRRH010000015">
    <property type="protein sequence ID" value="KAG7357314.1"/>
    <property type="molecule type" value="Genomic_DNA"/>
</dbReference>
<evidence type="ECO:0000313" key="4">
    <source>
        <dbReference type="Proteomes" id="UP000693970"/>
    </source>
</evidence>
<feature type="region of interest" description="Disordered" evidence="2">
    <location>
        <begin position="517"/>
        <end position="537"/>
    </location>
</feature>
<sequence length="722" mass="82014">MSYLQENQSVGSEYSEYTVEDSEYDGDEGPKHVAHLPQALHASDCDDAEYNYDPSSLVLDAHSTPKTNRSPQDSSATTSDMKRILRIQNKRIQMLLQSNKDKEERLQHLEQEVQLQKVQHKEGIYWLQLQLDTAQREKNAAEERMAELQADLQEMVKMRPKDDAPKNGDDGDAEDNDLRQKLQTYETSLLVMENQLDMVRTSYGEIVKTLKEEIVDLQEERSRMEADLLNQLSTLDSRKKQAELEYELRLNEKDEMIELMQMNSSAKIPPLADVRHLEKEIEQLQTLKEQAEELAQKERAEADEVIYWLKEDKAKLERQLETSKDDLSLLRSEINSKNALDVLDRVTQERVEINKSLARLTSVWEMADTCVTSLEEAVERLRPKGSAKAGGDRERMLSILESASLLHGQIKVSLLLIEVKLRNQLQCLKSDRLTNTGDVAPRDEGLTSTMEEIRMDALTALSQVETALSNQMRLLKESALREAAETKGELRERSRKLEEMKEEYRRLEAEVGQLKDSNQGSDCFAPASSSQGEHFDDKKENVQTIAISTPVMNQLHEEVMRIVGRIQEKNKIIALLREDLEEHKTREENLRKELKRTLRANHATQNVAKNSPRTPTKMYSPSDGSKSKTKKLSPAEKKQLLSSPLTLTSPTRTPIKTPVKVKDAVSARYGPGKSPVSANSGLYTPNSSIKPLQPSPREISRPRHSSANPSWVPNDAGVVNTE</sequence>
<feature type="compositionally biased region" description="Acidic residues" evidence="2">
    <location>
        <begin position="18"/>
        <end position="27"/>
    </location>
</feature>
<evidence type="ECO:0000313" key="3">
    <source>
        <dbReference type="EMBL" id="KAG7357314.1"/>
    </source>
</evidence>
<gene>
    <name evidence="3" type="ORF">IV203_002002</name>
</gene>
<protein>
    <submittedName>
        <fullName evidence="3">Uncharacterized protein</fullName>
    </submittedName>
</protein>
<keyword evidence="4" id="KW-1185">Reference proteome</keyword>
<comment type="caution">
    <text evidence="3">The sequence shown here is derived from an EMBL/GenBank/DDBJ whole genome shotgun (WGS) entry which is preliminary data.</text>
</comment>
<evidence type="ECO:0000256" key="1">
    <source>
        <dbReference type="SAM" id="Coils"/>
    </source>
</evidence>
<accession>A0A9K3PU73</accession>
<feature type="compositionally biased region" description="Polar residues" evidence="2">
    <location>
        <begin position="64"/>
        <end position="79"/>
    </location>
</feature>
<dbReference type="AlphaFoldDB" id="A0A9K3PU73"/>
<dbReference type="Proteomes" id="UP000693970">
    <property type="component" value="Unassembled WGS sequence"/>
</dbReference>